<keyword evidence="3" id="KW-0520">NAD</keyword>
<dbReference type="CDD" id="cd12156">
    <property type="entry name" value="HPPR"/>
    <property type="match status" value="1"/>
</dbReference>
<gene>
    <name evidence="7" type="primary">ghrB</name>
    <name evidence="7" type="ORF">RUA4292_01968</name>
</gene>
<dbReference type="Pfam" id="PF00389">
    <property type="entry name" value="2-Hacid_dh"/>
    <property type="match status" value="1"/>
</dbReference>
<dbReference type="InterPro" id="IPR050223">
    <property type="entry name" value="D-isomer_2-hydroxyacid_DH"/>
</dbReference>
<evidence type="ECO:0000256" key="1">
    <source>
        <dbReference type="ARBA" id="ARBA00022857"/>
    </source>
</evidence>
<sequence length="319" mass="34563">MGLAFSGKRSAKMTDLLQIGGITERMRERLATVFNIHQLDDFSADSVTHIVTNGHDGVPHDLMTSLSSLKMISVYGVGYDAVDANAAAERGIVVTHTPNVLNKEVATTAVLLLLSCYRELVRDDDYVRSGRWEVEGNAPLTRSADNQRIGILGLGRIGQAIVDKLEPWAPEISYNTRNQKDVPYRYFDSLVEMAEHVDVLICITPGGPSTNRLVNAEVLRALGAGGTLINVSRGSVVDETALINALQNGELGWAGLDVFEDEPRVPKALRELSNVVLLPHAGSATIETRAAMGDLTVDNLLQHLKDGSVITAVPECRDL</sequence>
<dbReference type="PANTHER" id="PTHR10996">
    <property type="entry name" value="2-HYDROXYACID DEHYDROGENASE-RELATED"/>
    <property type="match status" value="1"/>
</dbReference>
<keyword evidence="7" id="KW-0670">Pyruvate</keyword>
<feature type="domain" description="D-isomer specific 2-hydroxyacid dehydrogenase catalytic" evidence="5">
    <location>
        <begin position="46"/>
        <end position="313"/>
    </location>
</feature>
<evidence type="ECO:0000313" key="7">
    <source>
        <dbReference type="EMBL" id="CUH47792.1"/>
    </source>
</evidence>
<evidence type="ECO:0000313" key="8">
    <source>
        <dbReference type="Proteomes" id="UP000050783"/>
    </source>
</evidence>
<dbReference type="FunFam" id="3.40.50.720:FF:000213">
    <property type="entry name" value="Putative 2-hydroxyacid dehydrogenase"/>
    <property type="match status" value="1"/>
</dbReference>
<dbReference type="InterPro" id="IPR036291">
    <property type="entry name" value="NAD(P)-bd_dom_sf"/>
</dbReference>
<feature type="domain" description="D-isomer specific 2-hydroxyacid dehydrogenase NAD-binding" evidence="6">
    <location>
        <begin position="111"/>
        <end position="282"/>
    </location>
</feature>
<proteinExistence type="inferred from homology"/>
<dbReference type="EMBL" id="CYPU01000036">
    <property type="protein sequence ID" value="CUH47792.1"/>
    <property type="molecule type" value="Genomic_DNA"/>
</dbReference>
<keyword evidence="2 4" id="KW-0560">Oxidoreductase</keyword>
<name>A0A0P1EYS7_9RHOB</name>
<dbReference type="SUPFAM" id="SSF52283">
    <property type="entry name" value="Formate/glycerate dehydrogenase catalytic domain-like"/>
    <property type="match status" value="1"/>
</dbReference>
<reference evidence="7 8" key="1">
    <citation type="submission" date="2015-09" db="EMBL/GenBank/DDBJ databases">
        <authorList>
            <consortium name="Swine Surveillance"/>
        </authorList>
    </citation>
    <scope>NUCLEOTIDE SEQUENCE [LARGE SCALE GENOMIC DNA]</scope>
    <source>
        <strain evidence="7 8">CECT 4292</strain>
    </source>
</reference>
<dbReference type="AlphaFoldDB" id="A0A0P1EYS7"/>
<dbReference type="PANTHER" id="PTHR10996:SF178">
    <property type="entry name" value="2-HYDROXYACID DEHYDROGENASE YGL185C-RELATED"/>
    <property type="match status" value="1"/>
</dbReference>
<dbReference type="InterPro" id="IPR006139">
    <property type="entry name" value="D-isomer_2_OHA_DH_cat_dom"/>
</dbReference>
<dbReference type="SUPFAM" id="SSF51735">
    <property type="entry name" value="NAD(P)-binding Rossmann-fold domains"/>
    <property type="match status" value="1"/>
</dbReference>
<dbReference type="Pfam" id="PF02826">
    <property type="entry name" value="2-Hacid_dh_C"/>
    <property type="match status" value="1"/>
</dbReference>
<evidence type="ECO:0000259" key="6">
    <source>
        <dbReference type="Pfam" id="PF02826"/>
    </source>
</evidence>
<dbReference type="InterPro" id="IPR006140">
    <property type="entry name" value="D-isomer_DH_NAD-bd"/>
</dbReference>
<dbReference type="Proteomes" id="UP000050783">
    <property type="component" value="Unassembled WGS sequence"/>
</dbReference>
<organism evidence="7 8">
    <name type="scientific">Ruegeria atlantica</name>
    <dbReference type="NCBI Taxonomy" id="81569"/>
    <lineage>
        <taxon>Bacteria</taxon>
        <taxon>Pseudomonadati</taxon>
        <taxon>Pseudomonadota</taxon>
        <taxon>Alphaproteobacteria</taxon>
        <taxon>Rhodobacterales</taxon>
        <taxon>Roseobacteraceae</taxon>
        <taxon>Ruegeria</taxon>
    </lineage>
</organism>
<dbReference type="GO" id="GO:0005829">
    <property type="term" value="C:cytosol"/>
    <property type="evidence" value="ECO:0007669"/>
    <property type="project" value="TreeGrafter"/>
</dbReference>
<protein>
    <submittedName>
        <fullName evidence="7">Glyoxylate/hydroxypyruvate reductase B</fullName>
        <ecNumber evidence="7">1.1.1.79</ecNumber>
    </submittedName>
</protein>
<accession>A0A0P1EYS7</accession>
<comment type="similarity">
    <text evidence="4">Belongs to the D-isomer specific 2-hydroxyacid dehydrogenase family.</text>
</comment>
<dbReference type="GO" id="GO:0030267">
    <property type="term" value="F:glyoxylate reductase (NADPH) activity"/>
    <property type="evidence" value="ECO:0007669"/>
    <property type="project" value="UniProtKB-EC"/>
</dbReference>
<evidence type="ECO:0000259" key="5">
    <source>
        <dbReference type="Pfam" id="PF00389"/>
    </source>
</evidence>
<dbReference type="GO" id="GO:0051287">
    <property type="term" value="F:NAD binding"/>
    <property type="evidence" value="ECO:0007669"/>
    <property type="project" value="InterPro"/>
</dbReference>
<evidence type="ECO:0000256" key="3">
    <source>
        <dbReference type="ARBA" id="ARBA00023027"/>
    </source>
</evidence>
<dbReference type="Gene3D" id="3.40.50.720">
    <property type="entry name" value="NAD(P)-binding Rossmann-like Domain"/>
    <property type="match status" value="2"/>
</dbReference>
<keyword evidence="1" id="KW-0521">NADP</keyword>
<evidence type="ECO:0000256" key="4">
    <source>
        <dbReference type="RuleBase" id="RU003719"/>
    </source>
</evidence>
<dbReference type="GO" id="GO:0016618">
    <property type="term" value="F:hydroxypyruvate reductase [NAD(P)H] activity"/>
    <property type="evidence" value="ECO:0007669"/>
    <property type="project" value="TreeGrafter"/>
</dbReference>
<dbReference type="STRING" id="81569.RUM4293_03668"/>
<dbReference type="EC" id="1.1.1.79" evidence="7"/>
<evidence type="ECO:0000256" key="2">
    <source>
        <dbReference type="ARBA" id="ARBA00023002"/>
    </source>
</evidence>